<dbReference type="PROSITE" id="PS50082">
    <property type="entry name" value="WD_REPEATS_2"/>
    <property type="match status" value="2"/>
</dbReference>
<dbReference type="PANTHER" id="PTHR10856">
    <property type="entry name" value="CORONIN"/>
    <property type="match status" value="1"/>
</dbReference>
<dbReference type="InterPro" id="IPR015505">
    <property type="entry name" value="Coronin"/>
</dbReference>
<evidence type="ECO:0000313" key="5">
    <source>
        <dbReference type="EMBL" id="CAJ0955618.1"/>
    </source>
</evidence>
<reference evidence="5" key="1">
    <citation type="submission" date="2023-07" db="EMBL/GenBank/DDBJ databases">
        <authorList>
            <person name="Stuckert A."/>
        </authorList>
    </citation>
    <scope>NUCLEOTIDE SEQUENCE</scope>
</reference>
<dbReference type="SMART" id="SM01166">
    <property type="entry name" value="DUF1899"/>
    <property type="match status" value="1"/>
</dbReference>
<dbReference type="PROSITE" id="PS00678">
    <property type="entry name" value="WD_REPEATS_1"/>
    <property type="match status" value="1"/>
</dbReference>
<organism evidence="5 6">
    <name type="scientific">Ranitomeya imitator</name>
    <name type="common">mimic poison frog</name>
    <dbReference type="NCBI Taxonomy" id="111125"/>
    <lineage>
        <taxon>Eukaryota</taxon>
        <taxon>Metazoa</taxon>
        <taxon>Chordata</taxon>
        <taxon>Craniata</taxon>
        <taxon>Vertebrata</taxon>
        <taxon>Euteleostomi</taxon>
        <taxon>Amphibia</taxon>
        <taxon>Batrachia</taxon>
        <taxon>Anura</taxon>
        <taxon>Neobatrachia</taxon>
        <taxon>Hyloidea</taxon>
        <taxon>Dendrobatidae</taxon>
        <taxon>Dendrobatinae</taxon>
        <taxon>Ranitomeya</taxon>
    </lineage>
</organism>
<accession>A0ABN9M0C6</accession>
<keyword evidence="1 3" id="KW-0853">WD repeat</keyword>
<feature type="domain" description="DUF1899" evidence="4">
    <location>
        <begin position="16"/>
        <end position="80"/>
    </location>
</feature>
<keyword evidence="6" id="KW-1185">Reference proteome</keyword>
<evidence type="ECO:0000256" key="2">
    <source>
        <dbReference type="ARBA" id="ARBA00022737"/>
    </source>
</evidence>
<feature type="repeat" description="WD" evidence="3">
    <location>
        <begin position="139"/>
        <end position="178"/>
    </location>
</feature>
<protein>
    <recommendedName>
        <fullName evidence="4">DUF1899 domain-containing protein</fullName>
    </recommendedName>
</protein>
<dbReference type="SUPFAM" id="SSF50978">
    <property type="entry name" value="WD40 repeat-like"/>
    <property type="match status" value="1"/>
</dbReference>
<evidence type="ECO:0000259" key="4">
    <source>
        <dbReference type="SMART" id="SM01166"/>
    </source>
</evidence>
<dbReference type="EMBL" id="CAUEEQ010040500">
    <property type="protein sequence ID" value="CAJ0955618.1"/>
    <property type="molecule type" value="Genomic_DNA"/>
</dbReference>
<dbReference type="InterPro" id="IPR015943">
    <property type="entry name" value="WD40/YVTN_repeat-like_dom_sf"/>
</dbReference>
<dbReference type="InterPro" id="IPR001680">
    <property type="entry name" value="WD40_rpt"/>
</dbReference>
<dbReference type="SMART" id="SM00320">
    <property type="entry name" value="WD40"/>
    <property type="match status" value="2"/>
</dbReference>
<evidence type="ECO:0000313" key="6">
    <source>
        <dbReference type="Proteomes" id="UP001176940"/>
    </source>
</evidence>
<dbReference type="PROSITE" id="PS50294">
    <property type="entry name" value="WD_REPEATS_REGION"/>
    <property type="match status" value="1"/>
</dbReference>
<sequence length="178" mass="20222">MWSSTWSNIKLISWHPQCRSSKFRNVYGKVASQENCYECIPITKIVHDNPFCAVNAKFITIVTESAGGGLFLVIPLHQTGRIETNHPKVCGHQGTVLEIKWNPFTENVISSRSEVTSVRIWEITHGGLKRNMTEAVLELYGHSRRVGLIEWHLTANNILFSAGCDYKILIWNLEKGKQ</sequence>
<gene>
    <name evidence="5" type="ORF">RIMI_LOCUS15201678</name>
</gene>
<dbReference type="PANTHER" id="PTHR10856:SF17">
    <property type="entry name" value="CORONIN-2B"/>
    <property type="match status" value="1"/>
</dbReference>
<keyword evidence="2" id="KW-0677">Repeat</keyword>
<dbReference type="Proteomes" id="UP001176940">
    <property type="component" value="Unassembled WGS sequence"/>
</dbReference>
<name>A0ABN9M0C6_9NEOB</name>
<dbReference type="Pfam" id="PF08953">
    <property type="entry name" value="DUF1899"/>
    <property type="match status" value="1"/>
</dbReference>
<proteinExistence type="predicted"/>
<evidence type="ECO:0000256" key="3">
    <source>
        <dbReference type="PROSITE-ProRule" id="PRU00221"/>
    </source>
</evidence>
<dbReference type="InterPro" id="IPR019775">
    <property type="entry name" value="WD40_repeat_CS"/>
</dbReference>
<dbReference type="Gene3D" id="2.130.10.10">
    <property type="entry name" value="YVTN repeat-like/Quinoprotein amine dehydrogenase"/>
    <property type="match status" value="1"/>
</dbReference>
<dbReference type="InterPro" id="IPR015048">
    <property type="entry name" value="DUF1899"/>
</dbReference>
<dbReference type="InterPro" id="IPR036322">
    <property type="entry name" value="WD40_repeat_dom_sf"/>
</dbReference>
<comment type="caution">
    <text evidence="5">The sequence shown here is derived from an EMBL/GenBank/DDBJ whole genome shotgun (WGS) entry which is preliminary data.</text>
</comment>
<evidence type="ECO:0000256" key="1">
    <source>
        <dbReference type="ARBA" id="ARBA00022574"/>
    </source>
</evidence>
<feature type="repeat" description="WD" evidence="3">
    <location>
        <begin position="89"/>
        <end position="131"/>
    </location>
</feature>